<reference evidence="12" key="1">
    <citation type="submission" date="2022-11" db="UniProtKB">
        <authorList>
            <consortium name="WormBaseParasite"/>
        </authorList>
    </citation>
    <scope>IDENTIFICATION</scope>
</reference>
<dbReference type="InterPro" id="IPR009057">
    <property type="entry name" value="Homeodomain-like_sf"/>
</dbReference>
<dbReference type="PANTHER" id="PTHR46294">
    <property type="entry name" value="SEGMENTATION PROTEIN EVEN-SKIPPED"/>
    <property type="match status" value="1"/>
</dbReference>
<feature type="domain" description="Homeobox" evidence="10">
    <location>
        <begin position="122"/>
        <end position="182"/>
    </location>
</feature>
<evidence type="ECO:0000256" key="2">
    <source>
        <dbReference type="ARBA" id="ARBA00022473"/>
    </source>
</evidence>
<organism evidence="11 12">
    <name type="scientific">Acrobeloides nanus</name>
    <dbReference type="NCBI Taxonomy" id="290746"/>
    <lineage>
        <taxon>Eukaryota</taxon>
        <taxon>Metazoa</taxon>
        <taxon>Ecdysozoa</taxon>
        <taxon>Nematoda</taxon>
        <taxon>Chromadorea</taxon>
        <taxon>Rhabditida</taxon>
        <taxon>Tylenchina</taxon>
        <taxon>Cephalobomorpha</taxon>
        <taxon>Cephaloboidea</taxon>
        <taxon>Cephalobidae</taxon>
        <taxon>Acrobeloides</taxon>
    </lineage>
</organism>
<dbReference type="PROSITE" id="PS00027">
    <property type="entry name" value="HOMEOBOX_1"/>
    <property type="match status" value="1"/>
</dbReference>
<evidence type="ECO:0000256" key="4">
    <source>
        <dbReference type="ARBA" id="ARBA00023155"/>
    </source>
</evidence>
<dbReference type="GO" id="GO:0000978">
    <property type="term" value="F:RNA polymerase II cis-regulatory region sequence-specific DNA binding"/>
    <property type="evidence" value="ECO:0007669"/>
    <property type="project" value="TreeGrafter"/>
</dbReference>
<dbReference type="SUPFAM" id="SSF46689">
    <property type="entry name" value="Homeodomain-like"/>
    <property type="match status" value="1"/>
</dbReference>
<dbReference type="CDD" id="cd00086">
    <property type="entry name" value="homeodomain"/>
    <property type="match status" value="1"/>
</dbReference>
<keyword evidence="2" id="KW-0217">Developmental protein</keyword>
<keyword evidence="3 7" id="KW-0238">DNA-binding</keyword>
<dbReference type="Pfam" id="PF00046">
    <property type="entry name" value="Homeodomain"/>
    <property type="match status" value="1"/>
</dbReference>
<dbReference type="GO" id="GO:0005634">
    <property type="term" value="C:nucleus"/>
    <property type="evidence" value="ECO:0007669"/>
    <property type="project" value="UniProtKB-SubCell"/>
</dbReference>
<dbReference type="InterPro" id="IPR052002">
    <property type="entry name" value="Even-skipped_HD"/>
</dbReference>
<sequence>MQSFAIESLIRPEVSTTGPTRPITVLHTSPEPNHDESHYSSSNESSGFVDSVFASGSNCSKTEDMLKYGDAGPFDLAKYARNTRCESPEATIGQPYEHEDGHGGKIRSNISHFRTGQIIPDSQIRRYRTAFSREQLNVLEREFVRENYVSKVRRGELAQELNLPEGTIKVWFQNRRMKDKRQRPTFLPFPIEQMTAYMLNSSFYYEAWRQSSFRGYPPPGNLIRPLLNNVTANNSLFQIPPILYAATSTSPASKTPENETISN</sequence>
<name>A0A914ELG7_9BILA</name>
<evidence type="ECO:0000313" key="11">
    <source>
        <dbReference type="Proteomes" id="UP000887540"/>
    </source>
</evidence>
<comment type="similarity">
    <text evidence="6">Belongs to the even-skipped homeobox family.</text>
</comment>
<evidence type="ECO:0000256" key="3">
    <source>
        <dbReference type="ARBA" id="ARBA00023125"/>
    </source>
</evidence>
<dbReference type="AlphaFoldDB" id="A0A914ELG7"/>
<comment type="subcellular location">
    <subcellularLocation>
        <location evidence="1 7 8">Nucleus</location>
    </subcellularLocation>
</comment>
<evidence type="ECO:0000256" key="8">
    <source>
        <dbReference type="RuleBase" id="RU000682"/>
    </source>
</evidence>
<evidence type="ECO:0000313" key="12">
    <source>
        <dbReference type="WBParaSite" id="ACRNAN_scaffold926.g7142.t1"/>
    </source>
</evidence>
<evidence type="ECO:0000256" key="9">
    <source>
        <dbReference type="SAM" id="MobiDB-lite"/>
    </source>
</evidence>
<evidence type="ECO:0000256" key="5">
    <source>
        <dbReference type="ARBA" id="ARBA00023242"/>
    </source>
</evidence>
<keyword evidence="5 7" id="KW-0539">Nucleus</keyword>
<evidence type="ECO:0000256" key="6">
    <source>
        <dbReference type="ARBA" id="ARBA00038449"/>
    </source>
</evidence>
<dbReference type="WBParaSite" id="ACRNAN_scaffold926.g7142.t1">
    <property type="protein sequence ID" value="ACRNAN_scaffold926.g7142.t1"/>
    <property type="gene ID" value="ACRNAN_scaffold926.g7142"/>
</dbReference>
<dbReference type="InterPro" id="IPR017970">
    <property type="entry name" value="Homeobox_CS"/>
</dbReference>
<dbReference type="Gene3D" id="1.10.10.60">
    <property type="entry name" value="Homeodomain-like"/>
    <property type="match status" value="1"/>
</dbReference>
<keyword evidence="11" id="KW-1185">Reference proteome</keyword>
<dbReference type="PROSITE" id="PS50071">
    <property type="entry name" value="HOMEOBOX_2"/>
    <property type="match status" value="1"/>
</dbReference>
<dbReference type="InterPro" id="IPR001356">
    <property type="entry name" value="HD"/>
</dbReference>
<evidence type="ECO:0000256" key="7">
    <source>
        <dbReference type="PROSITE-ProRule" id="PRU00108"/>
    </source>
</evidence>
<dbReference type="PANTHER" id="PTHR46294:SF4">
    <property type="entry name" value="SEGMENTATION PROTEIN EVEN-SKIPPED"/>
    <property type="match status" value="1"/>
</dbReference>
<proteinExistence type="inferred from homology"/>
<accession>A0A914ELG7</accession>
<dbReference type="GO" id="GO:0000981">
    <property type="term" value="F:DNA-binding transcription factor activity, RNA polymerase II-specific"/>
    <property type="evidence" value="ECO:0007669"/>
    <property type="project" value="InterPro"/>
</dbReference>
<feature type="region of interest" description="Disordered" evidence="9">
    <location>
        <begin position="1"/>
        <end position="45"/>
    </location>
</feature>
<keyword evidence="4 7" id="KW-0371">Homeobox</keyword>
<dbReference type="Proteomes" id="UP000887540">
    <property type="component" value="Unplaced"/>
</dbReference>
<feature type="DNA-binding region" description="Homeobox" evidence="7">
    <location>
        <begin position="124"/>
        <end position="183"/>
    </location>
</feature>
<protein>
    <submittedName>
        <fullName evidence="12">Homeobox domain-containing protein</fullName>
    </submittedName>
</protein>
<evidence type="ECO:0000256" key="1">
    <source>
        <dbReference type="ARBA" id="ARBA00004123"/>
    </source>
</evidence>
<dbReference type="SMART" id="SM00389">
    <property type="entry name" value="HOX"/>
    <property type="match status" value="1"/>
</dbReference>
<evidence type="ECO:0000259" key="10">
    <source>
        <dbReference type="PROSITE" id="PS50071"/>
    </source>
</evidence>